<accession>A0AAV8Y5Z2</accession>
<keyword evidence="4 6" id="KW-1133">Transmembrane helix</keyword>
<comment type="caution">
    <text evidence="7">The sequence shown here is derived from an EMBL/GenBank/DDBJ whole genome shotgun (WGS) entry which is preliminary data.</text>
</comment>
<comment type="subcellular location">
    <subcellularLocation>
        <location evidence="6">Cell membrane</location>
        <topology evidence="6">Multi-pass membrane protein</topology>
    </subcellularLocation>
    <subcellularLocation>
        <location evidence="1">Membrane</location>
        <topology evidence="1">Multi-pass membrane protein</topology>
    </subcellularLocation>
</comment>
<proteinExistence type="inferred from homology"/>
<dbReference type="GO" id="GO:0005886">
    <property type="term" value="C:plasma membrane"/>
    <property type="evidence" value="ECO:0007669"/>
    <property type="project" value="UniProtKB-SubCell"/>
</dbReference>
<name>A0AAV8Y5Z2_9CUCU</name>
<comment type="caution">
    <text evidence="6">Lacks conserved residue(s) required for the propagation of feature annotation.</text>
</comment>
<feature type="non-terminal residue" evidence="7">
    <location>
        <position position="1"/>
    </location>
</feature>
<organism evidence="7 8">
    <name type="scientific">Aromia moschata</name>
    <dbReference type="NCBI Taxonomy" id="1265417"/>
    <lineage>
        <taxon>Eukaryota</taxon>
        <taxon>Metazoa</taxon>
        <taxon>Ecdysozoa</taxon>
        <taxon>Arthropoda</taxon>
        <taxon>Hexapoda</taxon>
        <taxon>Insecta</taxon>
        <taxon>Pterygota</taxon>
        <taxon>Neoptera</taxon>
        <taxon>Endopterygota</taxon>
        <taxon>Coleoptera</taxon>
        <taxon>Polyphaga</taxon>
        <taxon>Cucujiformia</taxon>
        <taxon>Chrysomeloidea</taxon>
        <taxon>Cerambycidae</taxon>
        <taxon>Cerambycinae</taxon>
        <taxon>Callichromatini</taxon>
        <taxon>Aromia</taxon>
    </lineage>
</organism>
<keyword evidence="8" id="KW-1185">Reference proteome</keyword>
<evidence type="ECO:0000256" key="5">
    <source>
        <dbReference type="ARBA" id="ARBA00023136"/>
    </source>
</evidence>
<gene>
    <name evidence="7" type="ORF">NQ318_010388</name>
</gene>
<evidence type="ECO:0000256" key="6">
    <source>
        <dbReference type="RuleBase" id="RU368066"/>
    </source>
</evidence>
<feature type="transmembrane region" description="Helical" evidence="6">
    <location>
        <begin position="46"/>
        <end position="76"/>
    </location>
</feature>
<dbReference type="EMBL" id="JAPWTK010000197">
    <property type="protein sequence ID" value="KAJ8946091.1"/>
    <property type="molecule type" value="Genomic_DNA"/>
</dbReference>
<evidence type="ECO:0000313" key="7">
    <source>
        <dbReference type="EMBL" id="KAJ8946091.1"/>
    </source>
</evidence>
<dbReference type="GO" id="GO:0022857">
    <property type="term" value="F:transmembrane transporter activity"/>
    <property type="evidence" value="ECO:0007669"/>
    <property type="project" value="UniProtKB-UniRule"/>
</dbReference>
<comment type="function">
    <text evidence="6">Choline transporter.</text>
</comment>
<dbReference type="Pfam" id="PF04515">
    <property type="entry name" value="Choline_transpo"/>
    <property type="match status" value="1"/>
</dbReference>
<protein>
    <recommendedName>
        <fullName evidence="6">Choline transporter-like protein</fullName>
    </recommendedName>
</protein>
<dbReference type="InterPro" id="IPR007603">
    <property type="entry name" value="Choline_transptr-like"/>
</dbReference>
<keyword evidence="5 6" id="KW-0472">Membrane</keyword>
<evidence type="ECO:0000256" key="4">
    <source>
        <dbReference type="ARBA" id="ARBA00022989"/>
    </source>
</evidence>
<dbReference type="Proteomes" id="UP001162162">
    <property type="component" value="Unassembled WGS sequence"/>
</dbReference>
<feature type="transmembrane region" description="Helical" evidence="6">
    <location>
        <begin position="7"/>
        <end position="26"/>
    </location>
</feature>
<evidence type="ECO:0000256" key="2">
    <source>
        <dbReference type="ARBA" id="ARBA00007168"/>
    </source>
</evidence>
<evidence type="ECO:0000256" key="3">
    <source>
        <dbReference type="ARBA" id="ARBA00022692"/>
    </source>
</evidence>
<comment type="similarity">
    <text evidence="2 6">Belongs to the CTL (choline transporter-like) family.</text>
</comment>
<evidence type="ECO:0000313" key="8">
    <source>
        <dbReference type="Proteomes" id="UP001162162"/>
    </source>
</evidence>
<sequence>TFVVEMVVFIIFIITSIYMISSAELVEDEPEHLTYEMTEVAGFTLFLNIVVTVWSLVFINGIQYMTLAGAVSSWYFAKPIRAHRWEVGKTVFLRYLDKYLIDFNEIWRVVSK</sequence>
<reference evidence="7" key="1">
    <citation type="journal article" date="2023" name="Insect Mol. Biol.">
        <title>Genome sequencing provides insights into the evolution of gene families encoding plant cell wall-degrading enzymes in longhorned beetles.</title>
        <authorList>
            <person name="Shin N.R."/>
            <person name="Okamura Y."/>
            <person name="Kirsch R."/>
            <person name="Pauchet Y."/>
        </authorList>
    </citation>
    <scope>NUCLEOTIDE SEQUENCE</scope>
    <source>
        <strain evidence="7">AMC_N1</strain>
    </source>
</reference>
<keyword evidence="3 6" id="KW-0812">Transmembrane</keyword>
<dbReference type="AlphaFoldDB" id="A0AAV8Y5Z2"/>
<evidence type="ECO:0000256" key="1">
    <source>
        <dbReference type="ARBA" id="ARBA00004141"/>
    </source>
</evidence>